<feature type="domain" description="HTH arsR-type" evidence="1">
    <location>
        <begin position="3"/>
        <end position="98"/>
    </location>
</feature>
<dbReference type="InterPro" id="IPR011991">
    <property type="entry name" value="ArsR-like_HTH"/>
</dbReference>
<organism evidence="2 3">
    <name type="scientific">Algicella marina</name>
    <dbReference type="NCBI Taxonomy" id="2683284"/>
    <lineage>
        <taxon>Bacteria</taxon>
        <taxon>Pseudomonadati</taxon>
        <taxon>Pseudomonadota</taxon>
        <taxon>Alphaproteobacteria</taxon>
        <taxon>Rhodobacterales</taxon>
        <taxon>Paracoccaceae</taxon>
        <taxon>Algicella</taxon>
    </lineage>
</organism>
<dbReference type="GO" id="GO:0003700">
    <property type="term" value="F:DNA-binding transcription factor activity"/>
    <property type="evidence" value="ECO:0007669"/>
    <property type="project" value="InterPro"/>
</dbReference>
<dbReference type="InterPro" id="IPR001845">
    <property type="entry name" value="HTH_ArsR_DNA-bd_dom"/>
</dbReference>
<protein>
    <submittedName>
        <fullName evidence="2">Metalloregulator ArsR/SmtB family transcription factor</fullName>
    </submittedName>
</protein>
<dbReference type="InterPro" id="IPR036388">
    <property type="entry name" value="WH-like_DNA-bd_sf"/>
</dbReference>
<evidence type="ECO:0000313" key="2">
    <source>
        <dbReference type="EMBL" id="QHQ35630.1"/>
    </source>
</evidence>
<gene>
    <name evidence="2" type="ORF">GO499_10795</name>
</gene>
<dbReference type="AlphaFoldDB" id="A0A6P1T1E0"/>
<dbReference type="RefSeq" id="WP_161862191.1">
    <property type="nucleotide sequence ID" value="NZ_CP046620.1"/>
</dbReference>
<accession>A0A6P1T1E0</accession>
<evidence type="ECO:0000259" key="1">
    <source>
        <dbReference type="PROSITE" id="PS50987"/>
    </source>
</evidence>
<dbReference type="SMART" id="SM00418">
    <property type="entry name" value="HTH_ARSR"/>
    <property type="match status" value="1"/>
</dbReference>
<dbReference type="Gene3D" id="1.10.10.10">
    <property type="entry name" value="Winged helix-like DNA-binding domain superfamily/Winged helix DNA-binding domain"/>
    <property type="match status" value="1"/>
</dbReference>
<dbReference type="PANTHER" id="PTHR38600">
    <property type="entry name" value="TRANSCRIPTIONAL REGULATORY PROTEIN"/>
    <property type="match status" value="1"/>
</dbReference>
<evidence type="ECO:0000313" key="3">
    <source>
        <dbReference type="Proteomes" id="UP000464495"/>
    </source>
</evidence>
<dbReference type="PRINTS" id="PR00778">
    <property type="entry name" value="HTHARSR"/>
</dbReference>
<dbReference type="PANTHER" id="PTHR38600:SF1">
    <property type="entry name" value="TRANSCRIPTIONAL REGULATORY PROTEIN"/>
    <property type="match status" value="1"/>
</dbReference>
<dbReference type="Proteomes" id="UP000464495">
    <property type="component" value="Chromosome"/>
</dbReference>
<keyword evidence="3" id="KW-1185">Reference proteome</keyword>
<proteinExistence type="predicted"/>
<dbReference type="CDD" id="cd00090">
    <property type="entry name" value="HTH_ARSR"/>
    <property type="match status" value="1"/>
</dbReference>
<name>A0A6P1T1E0_9RHOB</name>
<dbReference type="KEGG" id="amaq:GO499_10795"/>
<dbReference type="NCBIfam" id="NF033788">
    <property type="entry name" value="HTH_metalloreg"/>
    <property type="match status" value="1"/>
</dbReference>
<dbReference type="Pfam" id="PF12840">
    <property type="entry name" value="HTH_20"/>
    <property type="match status" value="1"/>
</dbReference>
<dbReference type="InterPro" id="IPR036390">
    <property type="entry name" value="WH_DNA-bd_sf"/>
</dbReference>
<dbReference type="PROSITE" id="PS50987">
    <property type="entry name" value="HTH_ARSR_2"/>
    <property type="match status" value="1"/>
</dbReference>
<dbReference type="EMBL" id="CP046620">
    <property type="protein sequence ID" value="QHQ35630.1"/>
    <property type="molecule type" value="Genomic_DNA"/>
</dbReference>
<sequence length="113" mass="12043">MSEAERAILRHAPVFAALGEPTRLALVETLSDGRGRSITALTEGAGMSRQAVTKHLRTLEAAGLVQAAKDGRSTVYALRPEPMDAARAHLERVGRQWDAALARLAAFVDGPKA</sequence>
<reference evidence="2 3" key="1">
    <citation type="submission" date="2019-12" db="EMBL/GenBank/DDBJ databases">
        <title>Complete genome sequence of Algicella marina strain 9Alg 56(T) isolated from the red alga Tichocarpus crinitus.</title>
        <authorList>
            <person name="Kim S.-G."/>
            <person name="Nedashkovskaya O.I."/>
        </authorList>
    </citation>
    <scope>NUCLEOTIDE SEQUENCE [LARGE SCALE GENOMIC DNA]</scope>
    <source>
        <strain evidence="2 3">9Alg 56</strain>
    </source>
</reference>
<dbReference type="SUPFAM" id="SSF46785">
    <property type="entry name" value="Winged helix' DNA-binding domain"/>
    <property type="match status" value="1"/>
</dbReference>